<organism evidence="2 3">
    <name type="scientific">Pseudobutyrivibrio xylanivorans</name>
    <dbReference type="NCBI Taxonomy" id="185007"/>
    <lineage>
        <taxon>Bacteria</taxon>
        <taxon>Bacillati</taxon>
        <taxon>Bacillota</taxon>
        <taxon>Clostridia</taxon>
        <taxon>Lachnospirales</taxon>
        <taxon>Lachnospiraceae</taxon>
        <taxon>Pseudobutyrivibrio</taxon>
    </lineage>
</organism>
<evidence type="ECO:0000259" key="1">
    <source>
        <dbReference type="PROSITE" id="PS51186"/>
    </source>
</evidence>
<reference evidence="2 3" key="1">
    <citation type="submission" date="2016-10" db="EMBL/GenBank/DDBJ databases">
        <authorList>
            <person name="de Groot N.N."/>
        </authorList>
    </citation>
    <scope>NUCLEOTIDE SEQUENCE [LARGE SCALE GENOMIC DNA]</scope>
    <source>
        <strain evidence="2 3">DSM 10317</strain>
    </source>
</reference>
<dbReference type="PROSITE" id="PS51186">
    <property type="entry name" value="GNAT"/>
    <property type="match status" value="1"/>
</dbReference>
<dbReference type="SUPFAM" id="SSF55729">
    <property type="entry name" value="Acyl-CoA N-acyltransferases (Nat)"/>
    <property type="match status" value="1"/>
</dbReference>
<evidence type="ECO:0000313" key="3">
    <source>
        <dbReference type="Proteomes" id="UP000199428"/>
    </source>
</evidence>
<dbReference type="GO" id="GO:0016747">
    <property type="term" value="F:acyltransferase activity, transferring groups other than amino-acyl groups"/>
    <property type="evidence" value="ECO:0007669"/>
    <property type="project" value="InterPro"/>
</dbReference>
<accession>A0A1G5S1Y3</accession>
<keyword evidence="2" id="KW-0808">Transferase</keyword>
<dbReference type="Proteomes" id="UP000199428">
    <property type="component" value="Unassembled WGS sequence"/>
</dbReference>
<dbReference type="AlphaFoldDB" id="A0A1G5S1Y3"/>
<sequence>MAEKDIKTCEVSDLEGCIKVLEKFKDYEFLSMLHDENELVDYAKKVLENGHVIAEFLSGDPVGFVCFYCNDTESKTVFVTSFAIAEDIGFMKGKTLFRIISEGLKVCKKTGMENILIEVDKRNKLAIRLYEHLGLEYMPEERETSFLMGAPIGVIMEKFYKK</sequence>
<protein>
    <submittedName>
        <fullName evidence="2">Acetyltransferase (GNAT) family protein</fullName>
    </submittedName>
</protein>
<dbReference type="InterPro" id="IPR000182">
    <property type="entry name" value="GNAT_dom"/>
</dbReference>
<dbReference type="EMBL" id="FMWK01000010">
    <property type="protein sequence ID" value="SCZ79751.1"/>
    <property type="molecule type" value="Genomic_DNA"/>
</dbReference>
<name>A0A1G5S1Y3_PSEXY</name>
<dbReference type="Pfam" id="PF00583">
    <property type="entry name" value="Acetyltransf_1"/>
    <property type="match status" value="1"/>
</dbReference>
<dbReference type="InterPro" id="IPR016181">
    <property type="entry name" value="Acyl_CoA_acyltransferase"/>
</dbReference>
<proteinExistence type="predicted"/>
<gene>
    <name evidence="2" type="ORF">SAMN02910350_01939</name>
</gene>
<evidence type="ECO:0000313" key="2">
    <source>
        <dbReference type="EMBL" id="SCZ79751.1"/>
    </source>
</evidence>
<feature type="domain" description="N-acetyltransferase" evidence="1">
    <location>
        <begin position="4"/>
        <end position="161"/>
    </location>
</feature>
<dbReference type="RefSeq" id="WP_028247470.1">
    <property type="nucleotide sequence ID" value="NZ_FMWK01000010.1"/>
</dbReference>
<dbReference type="Gene3D" id="3.40.630.30">
    <property type="match status" value="1"/>
</dbReference>